<evidence type="ECO:0000256" key="4">
    <source>
        <dbReference type="ARBA" id="ARBA00012086"/>
    </source>
</evidence>
<dbReference type="PANTHER" id="PTHR12128:SF66">
    <property type="entry name" value="4-HYDROXY-2-OXOGLUTARATE ALDOLASE, MITOCHONDRIAL"/>
    <property type="match status" value="1"/>
</dbReference>
<keyword evidence="6 12" id="KW-0028">Amino-acid biosynthesis</keyword>
<comment type="function">
    <text evidence="1 12">Catalyzes the condensation of (S)-aspartate-beta-semialdehyde [(S)-ASA] and pyruvate to 4-hydroxy-tetrahydrodipicolinate (HTPA).</text>
</comment>
<dbReference type="GO" id="GO:0008840">
    <property type="term" value="F:4-hydroxy-tetrahydrodipicolinate synthase activity"/>
    <property type="evidence" value="ECO:0007669"/>
    <property type="project" value="UniProtKB-UniRule"/>
</dbReference>
<dbReference type="GO" id="GO:0005829">
    <property type="term" value="C:cytosol"/>
    <property type="evidence" value="ECO:0007669"/>
    <property type="project" value="TreeGrafter"/>
</dbReference>
<comment type="subunit">
    <text evidence="12">Homotetramer; dimer of dimers.</text>
</comment>
<dbReference type="Gene3D" id="3.20.20.70">
    <property type="entry name" value="Aldolase class I"/>
    <property type="match status" value="1"/>
</dbReference>
<dbReference type="Pfam" id="PF00701">
    <property type="entry name" value="DHDPS"/>
    <property type="match status" value="1"/>
</dbReference>
<feature type="binding site" evidence="12 15">
    <location>
        <position position="203"/>
    </location>
    <ligand>
        <name>pyruvate</name>
        <dbReference type="ChEBI" id="CHEBI:15361"/>
    </ligand>
</feature>
<comment type="catalytic activity">
    <reaction evidence="11 12">
        <text>L-aspartate 4-semialdehyde + pyruvate = (2S,4S)-4-hydroxy-2,3,4,5-tetrahydrodipicolinate + H2O + H(+)</text>
        <dbReference type="Rhea" id="RHEA:34171"/>
        <dbReference type="ChEBI" id="CHEBI:15361"/>
        <dbReference type="ChEBI" id="CHEBI:15377"/>
        <dbReference type="ChEBI" id="CHEBI:15378"/>
        <dbReference type="ChEBI" id="CHEBI:67139"/>
        <dbReference type="ChEBI" id="CHEBI:537519"/>
        <dbReference type="EC" id="4.3.3.7"/>
    </reaction>
</comment>
<keyword evidence="10 12" id="KW-0704">Schiff base</keyword>
<keyword evidence="9 12" id="KW-0456">Lyase</keyword>
<evidence type="ECO:0000313" key="16">
    <source>
        <dbReference type="EMBL" id="GHC54840.1"/>
    </source>
</evidence>
<comment type="pathway">
    <text evidence="2 12">Amino-acid biosynthesis; L-lysine biosynthesis via DAP pathway; (S)-tetrahydrodipicolinate from L-aspartate: step 3/4.</text>
</comment>
<evidence type="ECO:0000256" key="8">
    <source>
        <dbReference type="ARBA" id="ARBA00023154"/>
    </source>
</evidence>
<dbReference type="AlphaFoldDB" id="A0A918TMY2"/>
<dbReference type="SUPFAM" id="SSF51569">
    <property type="entry name" value="Aldolase"/>
    <property type="match status" value="1"/>
</dbReference>
<dbReference type="HAMAP" id="MF_00418">
    <property type="entry name" value="DapA"/>
    <property type="match status" value="1"/>
</dbReference>
<dbReference type="InterPro" id="IPR005263">
    <property type="entry name" value="DapA"/>
</dbReference>
<organism evidence="16 17">
    <name type="scientific">Roseibacillus persicicus</name>
    <dbReference type="NCBI Taxonomy" id="454148"/>
    <lineage>
        <taxon>Bacteria</taxon>
        <taxon>Pseudomonadati</taxon>
        <taxon>Verrucomicrobiota</taxon>
        <taxon>Verrucomicrobiia</taxon>
        <taxon>Verrucomicrobiales</taxon>
        <taxon>Verrucomicrobiaceae</taxon>
        <taxon>Roseibacillus</taxon>
    </lineage>
</organism>
<dbReference type="NCBIfam" id="TIGR00674">
    <property type="entry name" value="dapA"/>
    <property type="match status" value="1"/>
</dbReference>
<proteinExistence type="inferred from homology"/>
<keyword evidence="17" id="KW-1185">Reference proteome</keyword>
<feature type="binding site" evidence="12 15">
    <location>
        <position position="44"/>
    </location>
    <ligand>
        <name>pyruvate</name>
        <dbReference type="ChEBI" id="CHEBI:15361"/>
    </ligand>
</feature>
<feature type="active site" description="Proton donor/acceptor" evidence="12 14">
    <location>
        <position position="132"/>
    </location>
</feature>
<evidence type="ECO:0000256" key="11">
    <source>
        <dbReference type="ARBA" id="ARBA00047836"/>
    </source>
</evidence>
<dbReference type="SMART" id="SM01130">
    <property type="entry name" value="DHDPS"/>
    <property type="match status" value="1"/>
</dbReference>
<dbReference type="EMBL" id="BMXI01000008">
    <property type="protein sequence ID" value="GHC54840.1"/>
    <property type="molecule type" value="Genomic_DNA"/>
</dbReference>
<comment type="caution">
    <text evidence="12">Was originally thought to be a dihydrodipicolinate synthase (DHDPS), catalyzing the condensation of (S)-aspartate-beta-semialdehyde [(S)-ASA] and pyruvate to dihydrodipicolinate (DHDP). However, it was shown in E.coli that the product of the enzymatic reaction is not dihydrodipicolinate but in fact (4S)-4-hydroxy-2,3,4,5-tetrahydro-(2S)-dipicolinic acid (HTPA), and that the consecutive dehydration reaction leading to DHDP is not spontaneous but catalyzed by DapB.</text>
</comment>
<keyword evidence="8 12" id="KW-0457">Lysine biosynthesis</keyword>
<dbReference type="PRINTS" id="PR00146">
    <property type="entry name" value="DHPICSNTHASE"/>
</dbReference>
<dbReference type="PROSITE" id="PS00665">
    <property type="entry name" value="DHDPS_1"/>
    <property type="match status" value="1"/>
</dbReference>
<feature type="site" description="Part of a proton relay during catalysis" evidence="12">
    <location>
        <position position="43"/>
    </location>
</feature>
<dbReference type="InterPro" id="IPR020625">
    <property type="entry name" value="Schiff_base-form_aldolases_AS"/>
</dbReference>
<evidence type="ECO:0000256" key="10">
    <source>
        <dbReference type="ARBA" id="ARBA00023270"/>
    </source>
</evidence>
<comment type="caution">
    <text evidence="16">The sequence shown here is derived from an EMBL/GenBank/DDBJ whole genome shotgun (WGS) entry which is preliminary data.</text>
</comment>
<evidence type="ECO:0000256" key="3">
    <source>
        <dbReference type="ARBA" id="ARBA00007592"/>
    </source>
</evidence>
<evidence type="ECO:0000256" key="1">
    <source>
        <dbReference type="ARBA" id="ARBA00003294"/>
    </source>
</evidence>
<evidence type="ECO:0000256" key="7">
    <source>
        <dbReference type="ARBA" id="ARBA00022915"/>
    </source>
</evidence>
<evidence type="ECO:0000256" key="12">
    <source>
        <dbReference type="HAMAP-Rule" id="MF_00418"/>
    </source>
</evidence>
<evidence type="ECO:0000256" key="13">
    <source>
        <dbReference type="PIRNR" id="PIRNR001365"/>
    </source>
</evidence>
<dbReference type="EC" id="4.3.3.7" evidence="4 12"/>
<evidence type="ECO:0000256" key="6">
    <source>
        <dbReference type="ARBA" id="ARBA00022605"/>
    </source>
</evidence>
<sequence length="292" mass="31229">MFEGTYTALITPFRNDTVDYDAFRALIDRQAEAGMTGIVPVGTTGESPTVTTEEHLEIIRVAVEHTAGRMQVVAGTGANATAEAIHLTKAAEEMGADSSLQVCPYYNKPSQEGLYQHYKAVADATKLPIMLYSVPGRSTVSIAPETAARLANDCPNILSLKEAGGSVDRINQLVQAVPEGFELLSGDDPLTVPFMSCGATGLVSVAGNIIPDVMVRLVNACLSGDYAEALAMQKKYYPLFNALMSLDTNPVPIKSAAVMMGHCADEFRLPLVGLNEKKSAQLKAVLEEFELL</sequence>
<dbReference type="PANTHER" id="PTHR12128">
    <property type="entry name" value="DIHYDRODIPICOLINATE SYNTHASE"/>
    <property type="match status" value="1"/>
</dbReference>
<dbReference type="GO" id="GO:0009089">
    <property type="term" value="P:lysine biosynthetic process via diaminopimelate"/>
    <property type="evidence" value="ECO:0007669"/>
    <property type="project" value="UniProtKB-UniRule"/>
</dbReference>
<dbReference type="Proteomes" id="UP000644507">
    <property type="component" value="Unassembled WGS sequence"/>
</dbReference>
<reference evidence="16" key="1">
    <citation type="journal article" date="2014" name="Int. J. Syst. Evol. Microbiol.">
        <title>Complete genome sequence of Corynebacterium casei LMG S-19264T (=DSM 44701T), isolated from a smear-ripened cheese.</title>
        <authorList>
            <consortium name="US DOE Joint Genome Institute (JGI-PGF)"/>
            <person name="Walter F."/>
            <person name="Albersmeier A."/>
            <person name="Kalinowski J."/>
            <person name="Ruckert C."/>
        </authorList>
    </citation>
    <scope>NUCLEOTIDE SEQUENCE</scope>
    <source>
        <strain evidence="16">KCTC 12988</strain>
    </source>
</reference>
<reference evidence="16" key="2">
    <citation type="submission" date="2020-09" db="EMBL/GenBank/DDBJ databases">
        <authorList>
            <person name="Sun Q."/>
            <person name="Kim S."/>
        </authorList>
    </citation>
    <scope>NUCLEOTIDE SEQUENCE</scope>
    <source>
        <strain evidence="16">KCTC 12988</strain>
    </source>
</reference>
<dbReference type="RefSeq" id="WP_189570001.1">
    <property type="nucleotide sequence ID" value="NZ_JARXIB010000023.1"/>
</dbReference>
<evidence type="ECO:0000256" key="5">
    <source>
        <dbReference type="ARBA" id="ARBA00022490"/>
    </source>
</evidence>
<feature type="active site" description="Schiff-base intermediate with substrate" evidence="12 14">
    <location>
        <position position="161"/>
    </location>
</feature>
<name>A0A918TMY2_9BACT</name>
<evidence type="ECO:0000256" key="2">
    <source>
        <dbReference type="ARBA" id="ARBA00005120"/>
    </source>
</evidence>
<evidence type="ECO:0000256" key="14">
    <source>
        <dbReference type="PIRSR" id="PIRSR001365-1"/>
    </source>
</evidence>
<comment type="subcellular location">
    <subcellularLocation>
        <location evidence="12">Cytoplasm</location>
    </subcellularLocation>
</comment>
<keyword evidence="7 12" id="KW-0220">Diaminopimelate biosynthesis</keyword>
<dbReference type="PROSITE" id="PS00666">
    <property type="entry name" value="DHDPS_2"/>
    <property type="match status" value="1"/>
</dbReference>
<dbReference type="GO" id="GO:0019877">
    <property type="term" value="P:diaminopimelate biosynthetic process"/>
    <property type="evidence" value="ECO:0007669"/>
    <property type="project" value="UniProtKB-UniRule"/>
</dbReference>
<keyword evidence="5 12" id="KW-0963">Cytoplasm</keyword>
<dbReference type="InterPro" id="IPR013785">
    <property type="entry name" value="Aldolase_TIM"/>
</dbReference>
<accession>A0A918TMY2</accession>
<gene>
    <name evidence="12 16" type="primary">dapA</name>
    <name evidence="16" type="ORF">GCM10007100_21710</name>
</gene>
<feature type="site" description="Part of a proton relay during catalysis" evidence="12">
    <location>
        <position position="106"/>
    </location>
</feature>
<protein>
    <recommendedName>
        <fullName evidence="4 12">4-hydroxy-tetrahydrodipicolinate synthase</fullName>
        <shortName evidence="12">HTPA synthase</shortName>
        <ecNumber evidence="4 12">4.3.3.7</ecNumber>
    </recommendedName>
</protein>
<dbReference type="PIRSF" id="PIRSF001365">
    <property type="entry name" value="DHDPS"/>
    <property type="match status" value="1"/>
</dbReference>
<evidence type="ECO:0000256" key="15">
    <source>
        <dbReference type="PIRSR" id="PIRSR001365-2"/>
    </source>
</evidence>
<comment type="similarity">
    <text evidence="3 12 13">Belongs to the DapA family.</text>
</comment>
<evidence type="ECO:0000313" key="17">
    <source>
        <dbReference type="Proteomes" id="UP000644507"/>
    </source>
</evidence>
<evidence type="ECO:0000256" key="9">
    <source>
        <dbReference type="ARBA" id="ARBA00023239"/>
    </source>
</evidence>
<dbReference type="InterPro" id="IPR020624">
    <property type="entry name" value="Schiff_base-form_aldolases_CS"/>
</dbReference>
<dbReference type="CDD" id="cd00950">
    <property type="entry name" value="DHDPS"/>
    <property type="match status" value="1"/>
</dbReference>
<dbReference type="InterPro" id="IPR002220">
    <property type="entry name" value="DapA-like"/>
</dbReference>